<proteinExistence type="predicted"/>
<keyword evidence="2" id="KW-1185">Reference proteome</keyword>
<evidence type="ECO:0008006" key="3">
    <source>
        <dbReference type="Google" id="ProtNLM"/>
    </source>
</evidence>
<dbReference type="AlphaFoldDB" id="A0A4R4NQA9"/>
<evidence type="ECO:0000313" key="1">
    <source>
        <dbReference type="EMBL" id="TDC11495.1"/>
    </source>
</evidence>
<dbReference type="OrthoDB" id="783189at2"/>
<dbReference type="Proteomes" id="UP000295157">
    <property type="component" value="Unassembled WGS sequence"/>
</dbReference>
<organism evidence="1 2">
    <name type="scientific">Nonomuraea longispora</name>
    <dbReference type="NCBI Taxonomy" id="1848320"/>
    <lineage>
        <taxon>Bacteria</taxon>
        <taxon>Bacillati</taxon>
        <taxon>Actinomycetota</taxon>
        <taxon>Actinomycetes</taxon>
        <taxon>Streptosporangiales</taxon>
        <taxon>Streptosporangiaceae</taxon>
        <taxon>Nonomuraea</taxon>
    </lineage>
</organism>
<name>A0A4R4NQA9_9ACTN</name>
<dbReference type="EMBL" id="SMJZ01000001">
    <property type="protein sequence ID" value="TDC11495.1"/>
    <property type="molecule type" value="Genomic_DNA"/>
</dbReference>
<reference evidence="1 2" key="1">
    <citation type="submission" date="2019-02" db="EMBL/GenBank/DDBJ databases">
        <title>Draft genome sequences of novel Actinobacteria.</title>
        <authorList>
            <person name="Sahin N."/>
            <person name="Ay H."/>
            <person name="Saygin H."/>
        </authorList>
    </citation>
    <scope>NUCLEOTIDE SEQUENCE [LARGE SCALE GENOMIC DNA]</scope>
    <source>
        <strain evidence="1 2">KC201</strain>
    </source>
</reference>
<sequence length="89" mass="9238">MLTLAPPSVTAACRGRMLAVLLTGRGLAPDATVLVLARIAQAMGAALLTPQIFSLVHLHWDGAARGTRGAPCRCCCSPEPATPPCGWRC</sequence>
<protein>
    <recommendedName>
        <fullName evidence="3">MFS transporter</fullName>
    </recommendedName>
</protein>
<dbReference type="RefSeq" id="WP_132328544.1">
    <property type="nucleotide sequence ID" value="NZ_SMJZ01000001.1"/>
</dbReference>
<gene>
    <name evidence="1" type="ORF">E1267_00730</name>
</gene>
<accession>A0A4R4NQA9</accession>
<evidence type="ECO:0000313" key="2">
    <source>
        <dbReference type="Proteomes" id="UP000295157"/>
    </source>
</evidence>
<comment type="caution">
    <text evidence="1">The sequence shown here is derived from an EMBL/GenBank/DDBJ whole genome shotgun (WGS) entry which is preliminary data.</text>
</comment>